<keyword evidence="3" id="KW-0732">Signal</keyword>
<dbReference type="EMBL" id="CYZH01000003">
    <property type="protein sequence ID" value="CUN74208.1"/>
    <property type="molecule type" value="Genomic_DNA"/>
</dbReference>
<sequence length="671" mass="77511">MKQKYKWFIGAMIAGVLGMGATSCVDEIKFGNSFLEKAPGGSATQDTIFNSVTYTRQFLNTCYSRQYYGLPYVNSSVDDFPDSSNPYTGKFDALTDCWQLHYSGTTIYNSYYSGTHTANYGVRGDIFGYTREGVWQTVRWCWLLLENVDRVPGMGEDEKVQMKAEAKCLIAARYFDMFRHYGGLPLIYSSFTGTETNYQFPRATVEETVNYMDKMLEEAIGSGGLKWSYEGADFNSDGGHWTLAGAMALRCKLWQFAASPLFNDTQGYAGGRSEAEQQHLVWYGSKRPDLWNKCLEYCRQFFNAIEANGFYELRKAAGDNPTPTEYRYAYRMGYILLDSPEVLHSVRVAGYERPGGSSTYIWRTWCNNGRNSYTPTQEYVEMFPWADGTPFDWNKADTEGKLNDMFLTGEFVNGENTLSNLILTRDPRLYESVIVNNIPRNLGWSSPKMSDYPWELWVGGTDAKTAPALENMRFATGYDNMKYYLSDSDYERQPIHWVYLRLSDLFLTYAEALLQADNNFTDALYWVNEVRKRVGLGKLEDCLPNKNLTSDKDALLEEILRERACELGMEDSRYFDLIRYKRADRFEKKLHGLLIYRLDEAGNRIEKPWRDGTDAFGKNAMQPTRFEYQKFELHNRARVWWTQGFDPKWYLSPFPQNEINKGYGLIQNPGW</sequence>
<dbReference type="RefSeq" id="WP_055278492.1">
    <property type="nucleotide sequence ID" value="NZ_CABIXA010000003.1"/>
</dbReference>
<evidence type="ECO:0000313" key="7">
    <source>
        <dbReference type="EMBL" id="CUN74208.1"/>
    </source>
</evidence>
<organism evidence="7 10">
    <name type="scientific">Bacteroides finegoldii</name>
    <dbReference type="NCBI Taxonomy" id="338188"/>
    <lineage>
        <taxon>Bacteria</taxon>
        <taxon>Pseudomonadati</taxon>
        <taxon>Bacteroidota</taxon>
        <taxon>Bacteroidia</taxon>
        <taxon>Bacteroidales</taxon>
        <taxon>Bacteroidaceae</taxon>
        <taxon>Bacteroides</taxon>
    </lineage>
</organism>
<evidence type="ECO:0000313" key="12">
    <source>
        <dbReference type="Proteomes" id="UP000440198"/>
    </source>
</evidence>
<dbReference type="PROSITE" id="PS51257">
    <property type="entry name" value="PROKAR_LIPOPROTEIN"/>
    <property type="match status" value="1"/>
</dbReference>
<evidence type="ECO:0000256" key="1">
    <source>
        <dbReference type="ARBA" id="ARBA00004442"/>
    </source>
</evidence>
<dbReference type="InterPro" id="IPR011990">
    <property type="entry name" value="TPR-like_helical_dom_sf"/>
</dbReference>
<evidence type="ECO:0000313" key="11">
    <source>
        <dbReference type="Proteomes" id="UP000421791"/>
    </source>
</evidence>
<dbReference type="Proteomes" id="UP000095517">
    <property type="component" value="Unassembled WGS sequence"/>
</dbReference>
<protein>
    <submittedName>
        <fullName evidence="7 8">SusD family</fullName>
    </submittedName>
</protein>
<comment type="similarity">
    <text evidence="2">Belongs to the SusD family.</text>
</comment>
<dbReference type="GO" id="GO:0009279">
    <property type="term" value="C:cell outer membrane"/>
    <property type="evidence" value="ECO:0007669"/>
    <property type="project" value="UniProtKB-SubCell"/>
</dbReference>
<dbReference type="STRING" id="338188.ERS852397_00773"/>
<evidence type="ECO:0000259" key="6">
    <source>
        <dbReference type="Pfam" id="PF07980"/>
    </source>
</evidence>
<feature type="domain" description="RagB/SusD" evidence="6">
    <location>
        <begin position="360"/>
        <end position="671"/>
    </location>
</feature>
<dbReference type="EMBL" id="VWAG01000003">
    <property type="protein sequence ID" value="KAA5259719.1"/>
    <property type="molecule type" value="Genomic_DNA"/>
</dbReference>
<dbReference type="Pfam" id="PF07980">
    <property type="entry name" value="SusD_RagB"/>
    <property type="match status" value="1"/>
</dbReference>
<comment type="subcellular location">
    <subcellularLocation>
        <location evidence="1">Cell outer membrane</location>
    </subcellularLocation>
</comment>
<name>A0A173ZG67_9BACE</name>
<evidence type="ECO:0000256" key="2">
    <source>
        <dbReference type="ARBA" id="ARBA00006275"/>
    </source>
</evidence>
<accession>A0A173ZG67</accession>
<evidence type="ECO:0000256" key="3">
    <source>
        <dbReference type="ARBA" id="ARBA00022729"/>
    </source>
</evidence>
<dbReference type="Proteomes" id="UP000421791">
    <property type="component" value="Unassembled WGS sequence"/>
</dbReference>
<proteinExistence type="inferred from homology"/>
<gene>
    <name evidence="7" type="ORF">ERS852397_00773</name>
    <name evidence="9" type="ORF">F2Z09_02810</name>
    <name evidence="8" type="ORF">F2Z22_01715</name>
</gene>
<keyword evidence="12" id="KW-1185">Reference proteome</keyword>
<reference evidence="11 12" key="2">
    <citation type="journal article" date="2019" name="Nat. Med.">
        <title>A library of human gut bacterial isolates paired with longitudinal multiomics data enables mechanistic microbiome research.</title>
        <authorList>
            <person name="Poyet M."/>
            <person name="Groussin M."/>
            <person name="Gibbons S.M."/>
            <person name="Avila-Pacheco J."/>
            <person name="Jiang X."/>
            <person name="Kearney S.M."/>
            <person name="Perrotta A.R."/>
            <person name="Berdy B."/>
            <person name="Zhao S."/>
            <person name="Lieberman T.D."/>
            <person name="Swanson P.K."/>
            <person name="Smith M."/>
            <person name="Roesemann S."/>
            <person name="Alexander J.E."/>
            <person name="Rich S.A."/>
            <person name="Livny J."/>
            <person name="Vlamakis H."/>
            <person name="Clish C."/>
            <person name="Bullock K."/>
            <person name="Deik A."/>
            <person name="Scott J."/>
            <person name="Pierce K.A."/>
            <person name="Xavier R.J."/>
            <person name="Alm E.J."/>
        </authorList>
    </citation>
    <scope>NUCLEOTIDE SEQUENCE [LARGE SCALE GENOMIC DNA]</scope>
    <source>
        <strain evidence="9 12">BIOML-A2</strain>
        <strain evidence="8 11">BIOML-A6</strain>
    </source>
</reference>
<dbReference type="Gene3D" id="1.25.40.390">
    <property type="match status" value="1"/>
</dbReference>
<evidence type="ECO:0000313" key="10">
    <source>
        <dbReference type="Proteomes" id="UP000095517"/>
    </source>
</evidence>
<keyword evidence="5" id="KW-0998">Cell outer membrane</keyword>
<dbReference type="EMBL" id="VWAK01000002">
    <property type="protein sequence ID" value="KAA5232722.1"/>
    <property type="molecule type" value="Genomic_DNA"/>
</dbReference>
<evidence type="ECO:0000313" key="9">
    <source>
        <dbReference type="EMBL" id="KAA5259719.1"/>
    </source>
</evidence>
<reference evidence="7 10" key="1">
    <citation type="submission" date="2015-09" db="EMBL/GenBank/DDBJ databases">
        <authorList>
            <consortium name="Pathogen Informatics"/>
        </authorList>
    </citation>
    <scope>NUCLEOTIDE SEQUENCE [LARGE SCALE GENOMIC DNA]</scope>
    <source>
        <strain evidence="7 10">2789STDY5608840</strain>
    </source>
</reference>
<keyword evidence="4" id="KW-0472">Membrane</keyword>
<evidence type="ECO:0000256" key="4">
    <source>
        <dbReference type="ARBA" id="ARBA00023136"/>
    </source>
</evidence>
<dbReference type="SUPFAM" id="SSF48452">
    <property type="entry name" value="TPR-like"/>
    <property type="match status" value="1"/>
</dbReference>
<dbReference type="InterPro" id="IPR012944">
    <property type="entry name" value="SusD_RagB_dom"/>
</dbReference>
<dbReference type="AlphaFoldDB" id="A0A173ZG67"/>
<evidence type="ECO:0000313" key="8">
    <source>
        <dbReference type="EMBL" id="KAA5232722.1"/>
    </source>
</evidence>
<evidence type="ECO:0000256" key="5">
    <source>
        <dbReference type="ARBA" id="ARBA00023237"/>
    </source>
</evidence>
<dbReference type="Proteomes" id="UP000440198">
    <property type="component" value="Unassembled WGS sequence"/>
</dbReference>